<dbReference type="InterPro" id="IPR000242">
    <property type="entry name" value="PTP_cat"/>
</dbReference>
<evidence type="ECO:0000313" key="3">
    <source>
        <dbReference type="Proteomes" id="UP001174909"/>
    </source>
</evidence>
<name>A0AA35R9B1_GEOBA</name>
<gene>
    <name evidence="2" type="ORF">GBAR_LOCUS4534</name>
</gene>
<sequence length="54" mass="6141">MIWEYQVPTIVMLTHCVESARVKCQQYWPGQTNTTEAIGSKFGVTVTSFLPYAE</sequence>
<keyword evidence="2" id="KW-0675">Receptor</keyword>
<protein>
    <submittedName>
        <fullName evidence="2">Receptor-type tyrosine-protein phosphatase eta</fullName>
    </submittedName>
</protein>
<dbReference type="InterPro" id="IPR050348">
    <property type="entry name" value="Protein-Tyr_Phosphatase"/>
</dbReference>
<dbReference type="AlphaFoldDB" id="A0AA35R9B1"/>
<dbReference type="GO" id="GO:0004725">
    <property type="term" value="F:protein tyrosine phosphatase activity"/>
    <property type="evidence" value="ECO:0007669"/>
    <property type="project" value="InterPro"/>
</dbReference>
<dbReference type="Proteomes" id="UP001174909">
    <property type="component" value="Unassembled WGS sequence"/>
</dbReference>
<dbReference type="SUPFAM" id="SSF52799">
    <property type="entry name" value="(Phosphotyrosine protein) phosphatases II"/>
    <property type="match status" value="1"/>
</dbReference>
<dbReference type="Pfam" id="PF00102">
    <property type="entry name" value="Y_phosphatase"/>
    <property type="match status" value="1"/>
</dbReference>
<evidence type="ECO:0000313" key="2">
    <source>
        <dbReference type="EMBL" id="CAI8006032.1"/>
    </source>
</evidence>
<dbReference type="InterPro" id="IPR029021">
    <property type="entry name" value="Prot-tyrosine_phosphatase-like"/>
</dbReference>
<dbReference type="EMBL" id="CASHTH010000657">
    <property type="protein sequence ID" value="CAI8006032.1"/>
    <property type="molecule type" value="Genomic_DNA"/>
</dbReference>
<dbReference type="Gene3D" id="3.90.190.10">
    <property type="entry name" value="Protein tyrosine phosphatase superfamily"/>
    <property type="match status" value="1"/>
</dbReference>
<accession>A0AA35R9B1</accession>
<feature type="domain" description="Tyrosine-protein phosphatase" evidence="1">
    <location>
        <begin position="1"/>
        <end position="39"/>
    </location>
</feature>
<organism evidence="2 3">
    <name type="scientific">Geodia barretti</name>
    <name type="common">Barrett's horny sponge</name>
    <dbReference type="NCBI Taxonomy" id="519541"/>
    <lineage>
        <taxon>Eukaryota</taxon>
        <taxon>Metazoa</taxon>
        <taxon>Porifera</taxon>
        <taxon>Demospongiae</taxon>
        <taxon>Heteroscleromorpha</taxon>
        <taxon>Tetractinellida</taxon>
        <taxon>Astrophorina</taxon>
        <taxon>Geodiidae</taxon>
        <taxon>Geodia</taxon>
    </lineage>
</organism>
<dbReference type="PANTHER" id="PTHR19134">
    <property type="entry name" value="RECEPTOR-TYPE TYROSINE-PROTEIN PHOSPHATASE"/>
    <property type="match status" value="1"/>
</dbReference>
<evidence type="ECO:0000259" key="1">
    <source>
        <dbReference type="PROSITE" id="PS50055"/>
    </source>
</evidence>
<proteinExistence type="predicted"/>
<dbReference type="PANTHER" id="PTHR19134:SF553">
    <property type="entry name" value="TYROSINE-PROTEIN PHOSPHATASE 10D-RELATED"/>
    <property type="match status" value="1"/>
</dbReference>
<keyword evidence="3" id="KW-1185">Reference proteome</keyword>
<comment type="caution">
    <text evidence="2">The sequence shown here is derived from an EMBL/GenBank/DDBJ whole genome shotgun (WGS) entry which is preliminary data.</text>
</comment>
<dbReference type="PROSITE" id="PS50055">
    <property type="entry name" value="TYR_PHOSPHATASE_PTP"/>
    <property type="match status" value="1"/>
</dbReference>
<reference evidence="2" key="1">
    <citation type="submission" date="2023-03" db="EMBL/GenBank/DDBJ databases">
        <authorList>
            <person name="Steffen K."/>
            <person name="Cardenas P."/>
        </authorList>
    </citation>
    <scope>NUCLEOTIDE SEQUENCE</scope>
</reference>
<feature type="non-terminal residue" evidence="2">
    <location>
        <position position="54"/>
    </location>
</feature>